<keyword evidence="4" id="KW-0472">Membrane</keyword>
<dbReference type="InterPro" id="IPR038261">
    <property type="entry name" value="GPP34-like_sf"/>
</dbReference>
<dbReference type="GO" id="GO:0012505">
    <property type="term" value="C:endomembrane system"/>
    <property type="evidence" value="ECO:0007669"/>
    <property type="project" value="UniProtKB-ARBA"/>
</dbReference>
<accession>A0AB39P2R4</accession>
<dbReference type="GO" id="GO:0070273">
    <property type="term" value="F:phosphatidylinositol-4-phosphate binding"/>
    <property type="evidence" value="ECO:0007669"/>
    <property type="project" value="InterPro"/>
</dbReference>
<dbReference type="GO" id="GO:0005737">
    <property type="term" value="C:cytoplasm"/>
    <property type="evidence" value="ECO:0007669"/>
    <property type="project" value="UniProtKB-ARBA"/>
</dbReference>
<evidence type="ECO:0000256" key="4">
    <source>
        <dbReference type="ARBA" id="ARBA00023136"/>
    </source>
</evidence>
<dbReference type="Gene3D" id="1.10.3630.10">
    <property type="entry name" value="yeast vps74-n-term truncation variant domain like"/>
    <property type="match status" value="1"/>
</dbReference>
<proteinExistence type="predicted"/>
<dbReference type="RefSeq" id="WP_369232412.1">
    <property type="nucleotide sequence ID" value="NZ_CP163435.1"/>
</dbReference>
<keyword evidence="2" id="KW-0333">Golgi apparatus</keyword>
<evidence type="ECO:0000256" key="1">
    <source>
        <dbReference type="ARBA" id="ARBA00004255"/>
    </source>
</evidence>
<comment type="subcellular location">
    <subcellularLocation>
        <location evidence="1">Golgi apparatus membrane</location>
        <topology evidence="1">Peripheral membrane protein</topology>
        <orientation evidence="1">Cytoplasmic side</orientation>
    </subcellularLocation>
</comment>
<reference evidence="5" key="1">
    <citation type="submission" date="2024-07" db="EMBL/GenBank/DDBJ databases">
        <authorList>
            <person name="Yu S.T."/>
        </authorList>
    </citation>
    <scope>NUCLEOTIDE SEQUENCE</scope>
    <source>
        <strain evidence="5">R21</strain>
    </source>
</reference>
<dbReference type="EMBL" id="CP163435">
    <property type="protein sequence ID" value="XDQ25138.1"/>
    <property type="molecule type" value="Genomic_DNA"/>
</dbReference>
<protein>
    <submittedName>
        <fullName evidence="5">GPP34 family phosphoprotein</fullName>
    </submittedName>
</protein>
<evidence type="ECO:0000313" key="5">
    <source>
        <dbReference type="EMBL" id="XDQ25138.1"/>
    </source>
</evidence>
<evidence type="ECO:0000256" key="3">
    <source>
        <dbReference type="ARBA" id="ARBA00023121"/>
    </source>
</evidence>
<organism evidence="5">
    <name type="scientific">Streptomyces sp. R21</name>
    <dbReference type="NCBI Taxonomy" id="3238627"/>
    <lineage>
        <taxon>Bacteria</taxon>
        <taxon>Bacillati</taxon>
        <taxon>Actinomycetota</taxon>
        <taxon>Actinomycetes</taxon>
        <taxon>Kitasatosporales</taxon>
        <taxon>Streptomycetaceae</taxon>
        <taxon>Streptomyces</taxon>
    </lineage>
</organism>
<dbReference type="AlphaFoldDB" id="A0AB39P2R4"/>
<dbReference type="InterPro" id="IPR008628">
    <property type="entry name" value="GPP34-like"/>
</dbReference>
<sequence length="221" mass="23281">MTQPPYRTTQPLYCRMYLTAYDASAGDLHDRTRTGFLLRAAVLAELAIRGNLVDSDGDALVATPGPTGDPVLDLTLDHIARERRSWKSWIKHDRKETLHSVEEQLAAQGVLAVEEKKSFGRSRRTVSVPDPSAVTALKATVTELLHGTEPVARIAPADAALAALAAAGGIRSVVSRSDAHARKDRIEELTGRLGAVAPGLGEAVGGLGMTLVAAQGGMGGS</sequence>
<dbReference type="Pfam" id="PF05719">
    <property type="entry name" value="GPP34"/>
    <property type="match status" value="1"/>
</dbReference>
<keyword evidence="3" id="KW-0446">Lipid-binding</keyword>
<gene>
    <name evidence="5" type="ORF">AB5J56_10795</name>
</gene>
<evidence type="ECO:0000256" key="2">
    <source>
        <dbReference type="ARBA" id="ARBA00023034"/>
    </source>
</evidence>
<name>A0AB39P2R4_9ACTN</name>